<reference evidence="1 2" key="1">
    <citation type="submission" date="2017-05" db="EMBL/GenBank/DDBJ databases">
        <authorList>
            <person name="Varghese N."/>
            <person name="Submissions S."/>
        </authorList>
    </citation>
    <scope>NUCLEOTIDE SEQUENCE [LARGE SCALE GENOMIC DNA]</scope>
    <source>
        <strain evidence="1 2">DSM 15360</strain>
    </source>
</reference>
<sequence>MTRILYIILISISVSSFSQKFSATELKDNFNGAEIKDLQKLKSFFQSQMCGSTDEFKSCIDSLIPYLVEYGYIPILENVDFEEQKELYSNFESNLFSQIWEFGKARNLRENKTYKSIGLNTEGKYALFLKDLSRRNPDLEEYYERIMGAGDWESMGLLQQRVYTNPEYYDLKDPSIQVLIAIHYLSQNDHQKRKEPWTEN</sequence>
<dbReference type="Proteomes" id="UP001157915">
    <property type="component" value="Unassembled WGS sequence"/>
</dbReference>
<evidence type="ECO:0000313" key="1">
    <source>
        <dbReference type="EMBL" id="SMP05203.1"/>
    </source>
</evidence>
<gene>
    <name evidence="1" type="ORF">SAMN06265367_101328</name>
</gene>
<proteinExistence type="predicted"/>
<evidence type="ECO:0000313" key="2">
    <source>
        <dbReference type="Proteomes" id="UP001157915"/>
    </source>
</evidence>
<keyword evidence="2" id="KW-1185">Reference proteome</keyword>
<comment type="caution">
    <text evidence="1">The sequence shown here is derived from an EMBL/GenBank/DDBJ whole genome shotgun (WGS) entry which is preliminary data.</text>
</comment>
<dbReference type="RefSeq" id="WP_283411270.1">
    <property type="nucleotide sequence ID" value="NZ_FXUA01000001.1"/>
</dbReference>
<protein>
    <submittedName>
        <fullName evidence="1">Uncharacterized protein</fullName>
    </submittedName>
</protein>
<organism evidence="1 2">
    <name type="scientific">Algoriphagus winogradskyi</name>
    <dbReference type="NCBI Taxonomy" id="237017"/>
    <lineage>
        <taxon>Bacteria</taxon>
        <taxon>Pseudomonadati</taxon>
        <taxon>Bacteroidota</taxon>
        <taxon>Cytophagia</taxon>
        <taxon>Cytophagales</taxon>
        <taxon>Cyclobacteriaceae</taxon>
        <taxon>Algoriphagus</taxon>
    </lineage>
</organism>
<accession>A0ABY1NBM0</accession>
<dbReference type="EMBL" id="FXUA01000001">
    <property type="protein sequence ID" value="SMP05203.1"/>
    <property type="molecule type" value="Genomic_DNA"/>
</dbReference>
<name>A0ABY1NBM0_9BACT</name>